<sequence length="144" mass="16386">MKGCCSLNDTRCKGRRRYILSSYSTRKHNSSFSLLLSRLNMLDRVSFRESPRLVWFSFSVASITHMPQTTTLFSPQTISSFHNLSSPVKVPHIKNSVNSIIIIVAYRKRSKTGFFCGSLGIWKCRSPDKSICAHVLQVINDLKN</sequence>
<dbReference type="VEuPathDB" id="FungiDB:LCOR_11523.1"/>
<keyword evidence="2" id="KW-1185">Reference proteome</keyword>
<name>A0A068SEN8_9FUNG</name>
<evidence type="ECO:0000313" key="1">
    <source>
        <dbReference type="EMBL" id="CDH60744.1"/>
    </source>
</evidence>
<dbReference type="AlphaFoldDB" id="A0A068SEN8"/>
<reference evidence="1" key="1">
    <citation type="submission" date="2013-08" db="EMBL/GenBank/DDBJ databases">
        <title>Gene expansion shapes genome architecture in the human pathogen Lichtheimia corymbifera: an evolutionary genomics analysis in the ancient terrestrial Mucorales (Mucoromycotina).</title>
        <authorList>
            <person name="Schwartze V.U."/>
            <person name="Winter S."/>
            <person name="Shelest E."/>
            <person name="Marcet-Houben M."/>
            <person name="Horn F."/>
            <person name="Wehner S."/>
            <person name="Hoffmann K."/>
            <person name="Riege K."/>
            <person name="Sammeth M."/>
            <person name="Nowrousian M."/>
            <person name="Valiante V."/>
            <person name="Linde J."/>
            <person name="Jacobsen I.D."/>
            <person name="Marz M."/>
            <person name="Brakhage A.A."/>
            <person name="Gabaldon T."/>
            <person name="Bocker S."/>
            <person name="Voigt K."/>
        </authorList>
    </citation>
    <scope>NUCLEOTIDE SEQUENCE [LARGE SCALE GENOMIC DNA]</scope>
    <source>
        <strain evidence="1">FSU 9682</strain>
    </source>
</reference>
<evidence type="ECO:0000313" key="2">
    <source>
        <dbReference type="Proteomes" id="UP000027586"/>
    </source>
</evidence>
<accession>A0A068SEN8</accession>
<dbReference type="EMBL" id="CBTN010000105">
    <property type="protein sequence ID" value="CDH60744.1"/>
    <property type="molecule type" value="Genomic_DNA"/>
</dbReference>
<proteinExistence type="predicted"/>
<dbReference type="Proteomes" id="UP000027586">
    <property type="component" value="Unassembled WGS sequence"/>
</dbReference>
<gene>
    <name evidence="1" type="ORF">LCOR_11523.1</name>
</gene>
<comment type="caution">
    <text evidence="1">The sequence shown here is derived from an EMBL/GenBank/DDBJ whole genome shotgun (WGS) entry which is preliminary data.</text>
</comment>
<organism evidence="1 2">
    <name type="scientific">Lichtheimia corymbifera JMRC:FSU:9682</name>
    <dbReference type="NCBI Taxonomy" id="1263082"/>
    <lineage>
        <taxon>Eukaryota</taxon>
        <taxon>Fungi</taxon>
        <taxon>Fungi incertae sedis</taxon>
        <taxon>Mucoromycota</taxon>
        <taxon>Mucoromycotina</taxon>
        <taxon>Mucoromycetes</taxon>
        <taxon>Mucorales</taxon>
        <taxon>Lichtheimiaceae</taxon>
        <taxon>Lichtheimia</taxon>
    </lineage>
</organism>
<protein>
    <submittedName>
        <fullName evidence="1">Uncharacterized protein</fullName>
    </submittedName>
</protein>